<dbReference type="RefSeq" id="WP_269105589.1">
    <property type="nucleotide sequence ID" value="NZ_CP114063.1"/>
</dbReference>
<dbReference type="InterPro" id="IPR006439">
    <property type="entry name" value="HAD-SF_hydro_IA"/>
</dbReference>
<name>A0AA47J426_9LACT</name>
<dbReference type="InterPro" id="IPR023214">
    <property type="entry name" value="HAD_sf"/>
</dbReference>
<dbReference type="Gene3D" id="3.40.50.1000">
    <property type="entry name" value="HAD superfamily/HAD-like"/>
    <property type="match status" value="1"/>
</dbReference>
<keyword evidence="1" id="KW-0378">Hydrolase</keyword>
<dbReference type="EMBL" id="CP114063">
    <property type="protein sequence ID" value="WAT25511.1"/>
    <property type="molecule type" value="Genomic_DNA"/>
</dbReference>
<dbReference type="Proteomes" id="UP001164714">
    <property type="component" value="Chromosome"/>
</dbReference>
<proteinExistence type="predicted"/>
<protein>
    <submittedName>
        <fullName evidence="1">HAD-IA family hydrolase</fullName>
    </submittedName>
</protein>
<dbReference type="GO" id="GO:0016787">
    <property type="term" value="F:hydrolase activity"/>
    <property type="evidence" value="ECO:0007669"/>
    <property type="project" value="UniProtKB-KW"/>
</dbReference>
<dbReference type="InterPro" id="IPR036412">
    <property type="entry name" value="HAD-like_sf"/>
</dbReference>
<dbReference type="Pfam" id="PF13242">
    <property type="entry name" value="Hydrolase_like"/>
    <property type="match status" value="1"/>
</dbReference>
<evidence type="ECO:0000313" key="2">
    <source>
        <dbReference type="Proteomes" id="UP001164714"/>
    </source>
</evidence>
<gene>
    <name evidence="1" type="ORF">OZ415_07955</name>
</gene>
<dbReference type="PANTHER" id="PTHR47478:SF1">
    <property type="entry name" value="PYRIMIDINE 5'-NUCLEOTIDASE YJJG"/>
    <property type="match status" value="1"/>
</dbReference>
<dbReference type="PANTHER" id="PTHR47478">
    <property type="match status" value="1"/>
</dbReference>
<dbReference type="NCBIfam" id="TIGR01549">
    <property type="entry name" value="HAD-SF-IA-v1"/>
    <property type="match status" value="1"/>
</dbReference>
<reference evidence="1" key="1">
    <citation type="submission" date="2022-12" db="EMBL/GenBank/DDBJ databases">
        <title>Whole genome sequence analysis of a duck derived balloon bacteium Aerococcus urinaeequi henan2020.</title>
        <authorList>
            <person name="Zhang H."/>
            <person name="Qiao H.X."/>
            <person name="Bian C.Z."/>
            <person name="Shu J.C."/>
        </authorList>
    </citation>
    <scope>NUCLEOTIDE SEQUENCE</scope>
    <source>
        <strain evidence="1">2020-HN-1</strain>
    </source>
</reference>
<dbReference type="AlphaFoldDB" id="A0AA47J426"/>
<accession>A0AA47J426</accession>
<sequence>MFFYYSTLFDSRFKTLQQNQYFDALFISEELGYEKPDKKFFQTIFDTMNITNRESCLMIGDSISSDILGANNAQIDSVLYSINKDIENCPATYTVNKLMDIYSLLEE</sequence>
<dbReference type="InterPro" id="IPR052550">
    <property type="entry name" value="Pyrimidine_5'-ntase_YjjG"/>
</dbReference>
<organism evidence="1 2">
    <name type="scientific">Aerococcus urinaeequi</name>
    <dbReference type="NCBI Taxonomy" id="51665"/>
    <lineage>
        <taxon>Bacteria</taxon>
        <taxon>Bacillati</taxon>
        <taxon>Bacillota</taxon>
        <taxon>Bacilli</taxon>
        <taxon>Lactobacillales</taxon>
        <taxon>Aerococcaceae</taxon>
        <taxon>Aerococcus</taxon>
    </lineage>
</organism>
<evidence type="ECO:0000313" key="1">
    <source>
        <dbReference type="EMBL" id="WAT25511.1"/>
    </source>
</evidence>
<dbReference type="SUPFAM" id="SSF56784">
    <property type="entry name" value="HAD-like"/>
    <property type="match status" value="1"/>
</dbReference>